<organism evidence="5 6">
    <name type="scientific">Flexivirga alba</name>
    <dbReference type="NCBI Taxonomy" id="702742"/>
    <lineage>
        <taxon>Bacteria</taxon>
        <taxon>Bacillati</taxon>
        <taxon>Actinomycetota</taxon>
        <taxon>Actinomycetes</taxon>
        <taxon>Micrococcales</taxon>
        <taxon>Dermacoccaceae</taxon>
        <taxon>Flexivirga</taxon>
    </lineage>
</organism>
<dbReference type="CDD" id="cd12167">
    <property type="entry name" value="2-Hacid_dh_8"/>
    <property type="match status" value="1"/>
</dbReference>
<evidence type="ECO:0000256" key="2">
    <source>
        <dbReference type="ARBA" id="ARBA00023002"/>
    </source>
</evidence>
<proteinExistence type="inferred from homology"/>
<evidence type="ECO:0000256" key="3">
    <source>
        <dbReference type="ARBA" id="ARBA00023027"/>
    </source>
</evidence>
<keyword evidence="2" id="KW-0560">Oxidoreductase</keyword>
<dbReference type="PROSITE" id="PS00670">
    <property type="entry name" value="D_2_HYDROXYACID_DH_2"/>
    <property type="match status" value="1"/>
</dbReference>
<dbReference type="RefSeq" id="WP_382404315.1">
    <property type="nucleotide sequence ID" value="NZ_JBHSWH010000001.1"/>
</dbReference>
<dbReference type="InterPro" id="IPR050857">
    <property type="entry name" value="D-2-hydroxyacid_DH"/>
</dbReference>
<gene>
    <name evidence="5" type="ORF">ACFQDH_20985</name>
</gene>
<evidence type="ECO:0000256" key="1">
    <source>
        <dbReference type="ARBA" id="ARBA00005854"/>
    </source>
</evidence>
<dbReference type="InterPro" id="IPR036291">
    <property type="entry name" value="NAD(P)-bd_dom_sf"/>
</dbReference>
<name>A0ABW2ALE7_9MICO</name>
<dbReference type="PANTHER" id="PTHR42789:SF1">
    <property type="entry name" value="D-ISOMER SPECIFIC 2-HYDROXYACID DEHYDROGENASE FAMILY PROTEIN (AFU_ORTHOLOGUE AFUA_6G10090)"/>
    <property type="match status" value="1"/>
</dbReference>
<dbReference type="SUPFAM" id="SSF52283">
    <property type="entry name" value="Formate/glycerate dehydrogenase catalytic domain-like"/>
    <property type="match status" value="1"/>
</dbReference>
<protein>
    <submittedName>
        <fullName evidence="5">Hydroxyacid dehydrogenase</fullName>
    </submittedName>
</protein>
<evidence type="ECO:0000313" key="6">
    <source>
        <dbReference type="Proteomes" id="UP001596298"/>
    </source>
</evidence>
<comment type="similarity">
    <text evidence="1">Belongs to the D-isomer specific 2-hydroxyacid dehydrogenase family.</text>
</comment>
<dbReference type="EMBL" id="JBHSWH010000001">
    <property type="protein sequence ID" value="MFC6707645.1"/>
    <property type="molecule type" value="Genomic_DNA"/>
</dbReference>
<dbReference type="Pfam" id="PF02826">
    <property type="entry name" value="2-Hacid_dh_C"/>
    <property type="match status" value="1"/>
</dbReference>
<keyword evidence="6" id="KW-1185">Reference proteome</keyword>
<feature type="domain" description="D-isomer specific 2-hydroxyacid dehydrogenase NAD-binding" evidence="4">
    <location>
        <begin position="135"/>
        <end position="302"/>
    </location>
</feature>
<dbReference type="InterPro" id="IPR029753">
    <property type="entry name" value="D-isomer_DH_CS"/>
</dbReference>
<dbReference type="PANTHER" id="PTHR42789">
    <property type="entry name" value="D-ISOMER SPECIFIC 2-HYDROXYACID DEHYDROGENASE FAMILY PROTEIN (AFU_ORTHOLOGUE AFUA_6G10090)"/>
    <property type="match status" value="1"/>
</dbReference>
<dbReference type="Proteomes" id="UP001596298">
    <property type="component" value="Unassembled WGS sequence"/>
</dbReference>
<dbReference type="Gene3D" id="3.40.50.720">
    <property type="entry name" value="NAD(P)-binding Rossmann-like Domain"/>
    <property type="match status" value="2"/>
</dbReference>
<dbReference type="SUPFAM" id="SSF51735">
    <property type="entry name" value="NAD(P)-binding Rossmann-fold domains"/>
    <property type="match status" value="1"/>
</dbReference>
<accession>A0ABW2ALE7</accession>
<dbReference type="InterPro" id="IPR006140">
    <property type="entry name" value="D-isomer_DH_NAD-bd"/>
</dbReference>
<evidence type="ECO:0000313" key="5">
    <source>
        <dbReference type="EMBL" id="MFC6707645.1"/>
    </source>
</evidence>
<keyword evidence="3" id="KW-0520">NAD</keyword>
<dbReference type="PROSITE" id="PS00671">
    <property type="entry name" value="D_2_HYDROXYACID_DH_3"/>
    <property type="match status" value="1"/>
</dbReference>
<evidence type="ECO:0000259" key="4">
    <source>
        <dbReference type="Pfam" id="PF02826"/>
    </source>
</evidence>
<sequence length="342" mass="36755">MTDAVARPVVCMAMSDAAYRTAFDEASLGRLRNVATVLTNDAGEPRLLQRFDSKDVDLRAVEILITGWGVPRIDADVLRHFERLRAIVHAAGSVKAFLDASAWDAGLQVSSAAEANAVPVAEFTLATVILACKRFSRHLASYQATGEKRSFDEAALTHGTHGVTVGVVGASRIGRRVIDLLRVLDVCVLVSDPFLDEDGARRAGAELVELPDLLRRSDFVTLHVPAIPSTRHLINDRSLALMRDGAVLINTARGSLVDTAALEPHVVSGRLDAYLDVTDPEPLPADSPLFGLPNVVLTPHIAGSMGNEVLRMGVTAVDEVERVAQGRPLRFPVLASELTRIA</sequence>
<reference evidence="6" key="1">
    <citation type="journal article" date="2019" name="Int. J. Syst. Evol. Microbiol.">
        <title>The Global Catalogue of Microorganisms (GCM) 10K type strain sequencing project: providing services to taxonomists for standard genome sequencing and annotation.</title>
        <authorList>
            <consortium name="The Broad Institute Genomics Platform"/>
            <consortium name="The Broad Institute Genome Sequencing Center for Infectious Disease"/>
            <person name="Wu L."/>
            <person name="Ma J."/>
        </authorList>
    </citation>
    <scope>NUCLEOTIDE SEQUENCE [LARGE SCALE GENOMIC DNA]</scope>
    <source>
        <strain evidence="6">CCUG 58127</strain>
    </source>
</reference>
<comment type="caution">
    <text evidence="5">The sequence shown here is derived from an EMBL/GenBank/DDBJ whole genome shotgun (WGS) entry which is preliminary data.</text>
</comment>